<dbReference type="AlphaFoldDB" id="A0A1L9S7R8"/>
<dbReference type="EMBL" id="KV878353">
    <property type="protein sequence ID" value="OJJ43203.1"/>
    <property type="molecule type" value="Genomic_DNA"/>
</dbReference>
<name>A0A1L9S7R8_9EURO</name>
<sequence>MPNAPSFTAISYSWRFHTVSQAAISTRPDSSTRVALSSMEISRISFVEGRSYGGQEIDNGAQELKDSDHAGAEAERIHGKQTRGLVLICKHLNSGTDAFHLTGQLIARIDRHRQLPLRNTTSNR</sequence>
<protein>
    <submittedName>
        <fullName evidence="1">Uncharacterized protein</fullName>
    </submittedName>
</protein>
<reference evidence="2" key="1">
    <citation type="journal article" date="2017" name="Genome Biol.">
        <title>Comparative genomics reveals high biological diversity and specific adaptations in the industrially and medically important fungal genus Aspergillus.</title>
        <authorList>
            <person name="de Vries R.P."/>
            <person name="Riley R."/>
            <person name="Wiebenga A."/>
            <person name="Aguilar-Osorio G."/>
            <person name="Amillis S."/>
            <person name="Uchima C.A."/>
            <person name="Anderluh G."/>
            <person name="Asadollahi M."/>
            <person name="Askin M."/>
            <person name="Barry K."/>
            <person name="Battaglia E."/>
            <person name="Bayram O."/>
            <person name="Benocci T."/>
            <person name="Braus-Stromeyer S.A."/>
            <person name="Caldana C."/>
            <person name="Canovas D."/>
            <person name="Cerqueira G.C."/>
            <person name="Chen F."/>
            <person name="Chen W."/>
            <person name="Choi C."/>
            <person name="Clum A."/>
            <person name="Dos Santos R.A."/>
            <person name="Damasio A.R."/>
            <person name="Diallinas G."/>
            <person name="Emri T."/>
            <person name="Fekete E."/>
            <person name="Flipphi M."/>
            <person name="Freyberg S."/>
            <person name="Gallo A."/>
            <person name="Gournas C."/>
            <person name="Habgood R."/>
            <person name="Hainaut M."/>
            <person name="Harispe M.L."/>
            <person name="Henrissat B."/>
            <person name="Hilden K.S."/>
            <person name="Hope R."/>
            <person name="Hossain A."/>
            <person name="Karabika E."/>
            <person name="Karaffa L."/>
            <person name="Karanyi Z."/>
            <person name="Krasevec N."/>
            <person name="Kuo A."/>
            <person name="Kusch H."/>
            <person name="LaButti K."/>
            <person name="Lagendijk E.L."/>
            <person name="Lapidus A."/>
            <person name="Levasseur A."/>
            <person name="Lindquist E."/>
            <person name="Lipzen A."/>
            <person name="Logrieco A.F."/>
            <person name="MacCabe A."/>
            <person name="Maekelae M.R."/>
            <person name="Malavazi I."/>
            <person name="Melin P."/>
            <person name="Meyer V."/>
            <person name="Mielnichuk N."/>
            <person name="Miskei M."/>
            <person name="Molnar A.P."/>
            <person name="Mule G."/>
            <person name="Ngan C.Y."/>
            <person name="Orejas M."/>
            <person name="Orosz E."/>
            <person name="Ouedraogo J.P."/>
            <person name="Overkamp K.M."/>
            <person name="Park H.-S."/>
            <person name="Perrone G."/>
            <person name="Piumi F."/>
            <person name="Punt P.J."/>
            <person name="Ram A.F."/>
            <person name="Ramon A."/>
            <person name="Rauscher S."/>
            <person name="Record E."/>
            <person name="Riano-Pachon D.M."/>
            <person name="Robert V."/>
            <person name="Roehrig J."/>
            <person name="Ruller R."/>
            <person name="Salamov A."/>
            <person name="Salih N.S."/>
            <person name="Samson R.A."/>
            <person name="Sandor E."/>
            <person name="Sanguinetti M."/>
            <person name="Schuetze T."/>
            <person name="Sepcic K."/>
            <person name="Shelest E."/>
            <person name="Sherlock G."/>
            <person name="Sophianopoulou V."/>
            <person name="Squina F.M."/>
            <person name="Sun H."/>
            <person name="Susca A."/>
            <person name="Todd R.B."/>
            <person name="Tsang A."/>
            <person name="Unkles S.E."/>
            <person name="van de Wiele N."/>
            <person name="van Rossen-Uffink D."/>
            <person name="Oliveira J.V."/>
            <person name="Vesth T.C."/>
            <person name="Visser J."/>
            <person name="Yu J.-H."/>
            <person name="Zhou M."/>
            <person name="Andersen M.R."/>
            <person name="Archer D.B."/>
            <person name="Baker S.E."/>
            <person name="Benoit I."/>
            <person name="Brakhage A.A."/>
            <person name="Braus G.H."/>
            <person name="Fischer R."/>
            <person name="Frisvad J.C."/>
            <person name="Goldman G.H."/>
            <person name="Houbraken J."/>
            <person name="Oakley B."/>
            <person name="Pocsi I."/>
            <person name="Scazzocchio C."/>
            <person name="Seiboth B."/>
            <person name="vanKuyk P.A."/>
            <person name="Wortman J."/>
            <person name="Dyer P.S."/>
            <person name="Grigoriev I.V."/>
        </authorList>
    </citation>
    <scope>NUCLEOTIDE SEQUENCE [LARGE SCALE GENOMIC DNA]</scope>
    <source>
        <strain evidence="2">CBS 506.65</strain>
    </source>
</reference>
<proteinExistence type="predicted"/>
<dbReference type="VEuPathDB" id="FungiDB:ASPZODRAFT_19607"/>
<dbReference type="GeneID" id="34613896"/>
<gene>
    <name evidence="1" type="ORF">ASPZODRAFT_19607</name>
</gene>
<evidence type="ECO:0000313" key="1">
    <source>
        <dbReference type="EMBL" id="OJJ43203.1"/>
    </source>
</evidence>
<dbReference type="RefSeq" id="XP_022577713.1">
    <property type="nucleotide sequence ID" value="XM_022727432.1"/>
</dbReference>
<keyword evidence="2" id="KW-1185">Reference proteome</keyword>
<organism evidence="1 2">
    <name type="scientific">Penicilliopsis zonata CBS 506.65</name>
    <dbReference type="NCBI Taxonomy" id="1073090"/>
    <lineage>
        <taxon>Eukaryota</taxon>
        <taxon>Fungi</taxon>
        <taxon>Dikarya</taxon>
        <taxon>Ascomycota</taxon>
        <taxon>Pezizomycotina</taxon>
        <taxon>Eurotiomycetes</taxon>
        <taxon>Eurotiomycetidae</taxon>
        <taxon>Eurotiales</taxon>
        <taxon>Aspergillaceae</taxon>
        <taxon>Penicilliopsis</taxon>
    </lineage>
</organism>
<evidence type="ECO:0000313" key="2">
    <source>
        <dbReference type="Proteomes" id="UP000184188"/>
    </source>
</evidence>
<dbReference type="Proteomes" id="UP000184188">
    <property type="component" value="Unassembled WGS sequence"/>
</dbReference>
<accession>A0A1L9S7R8</accession>